<evidence type="ECO:0000256" key="2">
    <source>
        <dbReference type="ARBA" id="ARBA00012104"/>
    </source>
</evidence>
<dbReference type="GO" id="GO:0005829">
    <property type="term" value="C:cytosol"/>
    <property type="evidence" value="ECO:0007669"/>
    <property type="project" value="TreeGrafter"/>
</dbReference>
<dbReference type="AlphaFoldDB" id="A0A0W0CFR5"/>
<proteinExistence type="inferred from homology"/>
<keyword evidence="5 8" id="KW-0418">Kinase</keyword>
<dbReference type="GO" id="GO:0009443">
    <property type="term" value="P:pyridoxal 5'-phosphate salvage"/>
    <property type="evidence" value="ECO:0007669"/>
    <property type="project" value="InterPro"/>
</dbReference>
<dbReference type="CDD" id="cd01173">
    <property type="entry name" value="pyridoxal_pyridoxamine_kinase"/>
    <property type="match status" value="1"/>
</dbReference>
<dbReference type="Proteomes" id="UP000054886">
    <property type="component" value="Unassembled WGS sequence"/>
</dbReference>
<keyword evidence="3" id="KW-0808">Transferase</keyword>
<comment type="caution">
    <text evidence="8">The sequence shown here is derived from an EMBL/GenBank/DDBJ whole genome shotgun (WGS) entry which is preliminary data.</text>
</comment>
<dbReference type="InterPro" id="IPR013749">
    <property type="entry name" value="PM/HMP-P_kinase-1"/>
</dbReference>
<dbReference type="VEuPathDB" id="FungiDB:GWK60_M10681"/>
<keyword evidence="6" id="KW-0067">ATP-binding</keyword>
<dbReference type="VEuPathDB" id="FungiDB:GVI51_M10703"/>
<gene>
    <name evidence="8" type="ORF">AO440_004318</name>
</gene>
<feature type="domain" description="Pyridoxamine kinase/Phosphomethylpyrimidine kinase" evidence="7">
    <location>
        <begin position="104"/>
        <end position="274"/>
    </location>
</feature>
<protein>
    <recommendedName>
        <fullName evidence="2">pyridoxal kinase</fullName>
        <ecNumber evidence="2">2.7.1.35</ecNumber>
    </recommendedName>
</protein>
<dbReference type="EMBL" id="LLZZ01000139">
    <property type="protein sequence ID" value="KTB00348.1"/>
    <property type="molecule type" value="Genomic_DNA"/>
</dbReference>
<sequence>MTGEGSVPGGVSVVGKVLAIQSHVVHGYVGNRAATFPLQYRGWDVDALNTVQYSNHLGYGQATGFKYSGEELCSVFRDGLLKAMGNRYDAIITGYTPSAEVLEDISGIIKNQLNQQQDLKWIVDPVLGDNGRLYVSEDIVPVYKRLLSQNKIFLATPNQFEMELLSESELTDLESASTAVSKFFQLYPHVERLVVTSVVLAGSDDYVVIAADRTTSPQDTIYIRSPRIKCYFSGSGDLFTALLVDALLRDRESTKLSQAVAKTQWMIGSVLQRTYEQALKSGELKDQDSPVIKDLKLIQCRELFRLHDIPEIPITGHINVPQT</sequence>
<evidence type="ECO:0000256" key="6">
    <source>
        <dbReference type="ARBA" id="ARBA00022840"/>
    </source>
</evidence>
<dbReference type="InterPro" id="IPR029056">
    <property type="entry name" value="Ribokinase-like"/>
</dbReference>
<keyword evidence="4" id="KW-0547">Nucleotide-binding</keyword>
<dbReference type="VEuPathDB" id="FungiDB:CAGL0M10725g"/>
<dbReference type="Gene3D" id="3.40.1190.20">
    <property type="match status" value="1"/>
</dbReference>
<accession>A0A0W0CFR5</accession>
<dbReference type="GO" id="GO:0008478">
    <property type="term" value="F:pyridoxal kinase activity"/>
    <property type="evidence" value="ECO:0007669"/>
    <property type="project" value="UniProtKB-EC"/>
</dbReference>
<name>A0A0W0CFR5_CANGB</name>
<organism evidence="8 9">
    <name type="scientific">Candida glabrata</name>
    <name type="common">Yeast</name>
    <name type="synonym">Torulopsis glabrata</name>
    <dbReference type="NCBI Taxonomy" id="5478"/>
    <lineage>
        <taxon>Eukaryota</taxon>
        <taxon>Fungi</taxon>
        <taxon>Dikarya</taxon>
        <taxon>Ascomycota</taxon>
        <taxon>Saccharomycotina</taxon>
        <taxon>Saccharomycetes</taxon>
        <taxon>Saccharomycetales</taxon>
        <taxon>Saccharomycetaceae</taxon>
        <taxon>Nakaseomyces</taxon>
    </lineage>
</organism>
<evidence type="ECO:0000313" key="8">
    <source>
        <dbReference type="EMBL" id="KTB00348.1"/>
    </source>
</evidence>
<dbReference type="PANTHER" id="PTHR10534:SF12">
    <property type="entry name" value="PYRIDOXAL KINASE BUD17-RELATED"/>
    <property type="match status" value="1"/>
</dbReference>
<evidence type="ECO:0000256" key="4">
    <source>
        <dbReference type="ARBA" id="ARBA00022741"/>
    </source>
</evidence>
<dbReference type="NCBIfam" id="TIGR00687">
    <property type="entry name" value="pyridox_kin"/>
    <property type="match status" value="1"/>
</dbReference>
<dbReference type="InterPro" id="IPR004625">
    <property type="entry name" value="PyrdxlKinase"/>
</dbReference>
<dbReference type="EC" id="2.7.1.35" evidence="2"/>
<dbReference type="GO" id="GO:0005524">
    <property type="term" value="F:ATP binding"/>
    <property type="evidence" value="ECO:0007669"/>
    <property type="project" value="UniProtKB-KW"/>
</dbReference>
<evidence type="ECO:0000256" key="1">
    <source>
        <dbReference type="ARBA" id="ARBA00008805"/>
    </source>
</evidence>
<evidence type="ECO:0000259" key="7">
    <source>
        <dbReference type="Pfam" id="PF08543"/>
    </source>
</evidence>
<evidence type="ECO:0000256" key="5">
    <source>
        <dbReference type="ARBA" id="ARBA00022777"/>
    </source>
</evidence>
<dbReference type="PANTHER" id="PTHR10534">
    <property type="entry name" value="PYRIDOXAL KINASE"/>
    <property type="match status" value="1"/>
</dbReference>
<dbReference type="Pfam" id="PF08543">
    <property type="entry name" value="Phos_pyr_kin"/>
    <property type="match status" value="1"/>
</dbReference>
<reference evidence="8 9" key="1">
    <citation type="submission" date="2015-10" db="EMBL/GenBank/DDBJ databases">
        <title>Draft genomes sequences of Candida glabrata isolates 1A, 1B, 2A, 2B, 3A and 3B.</title>
        <authorList>
            <person name="Haavelsrud O.E."/>
            <person name="Gaustad P."/>
        </authorList>
    </citation>
    <scope>NUCLEOTIDE SEQUENCE [LARGE SCALE GENOMIC DNA]</scope>
    <source>
        <strain evidence="8">910700640</strain>
    </source>
</reference>
<dbReference type="SUPFAM" id="SSF53613">
    <property type="entry name" value="Ribokinase-like"/>
    <property type="match status" value="1"/>
</dbReference>
<evidence type="ECO:0000256" key="3">
    <source>
        <dbReference type="ARBA" id="ARBA00022679"/>
    </source>
</evidence>
<comment type="similarity">
    <text evidence="1">Belongs to the pyridoxine kinase family.</text>
</comment>
<evidence type="ECO:0000313" key="9">
    <source>
        <dbReference type="Proteomes" id="UP000054886"/>
    </source>
</evidence>
<dbReference type="VEuPathDB" id="FungiDB:B1J91_M10725g"/>